<dbReference type="InterPro" id="IPR008397">
    <property type="entry name" value="Alginate_lyase_dom"/>
</dbReference>
<evidence type="ECO:0000313" key="5">
    <source>
        <dbReference type="Proteomes" id="UP000256269"/>
    </source>
</evidence>
<dbReference type="AlphaFoldDB" id="A0A3E0HQG5"/>
<proteinExistence type="predicted"/>
<organism evidence="4 5">
    <name type="scientific">Kutzneria buriramensis</name>
    <dbReference type="NCBI Taxonomy" id="1045776"/>
    <lineage>
        <taxon>Bacteria</taxon>
        <taxon>Bacillati</taxon>
        <taxon>Actinomycetota</taxon>
        <taxon>Actinomycetes</taxon>
        <taxon>Pseudonocardiales</taxon>
        <taxon>Pseudonocardiaceae</taxon>
        <taxon>Kutzneria</taxon>
    </lineage>
</organism>
<evidence type="ECO:0000313" key="4">
    <source>
        <dbReference type="EMBL" id="REH48658.1"/>
    </source>
</evidence>
<evidence type="ECO:0000256" key="2">
    <source>
        <dbReference type="ARBA" id="ARBA00023239"/>
    </source>
</evidence>
<keyword evidence="5" id="KW-1185">Reference proteome</keyword>
<reference evidence="4 5" key="1">
    <citation type="submission" date="2018-08" db="EMBL/GenBank/DDBJ databases">
        <title>Genomic Encyclopedia of Archaeal and Bacterial Type Strains, Phase II (KMG-II): from individual species to whole genera.</title>
        <authorList>
            <person name="Goeker M."/>
        </authorList>
    </citation>
    <scope>NUCLEOTIDE SEQUENCE [LARGE SCALE GENOMIC DNA]</scope>
    <source>
        <strain evidence="4 5">DSM 45791</strain>
    </source>
</reference>
<protein>
    <submittedName>
        <fullName evidence="4">Alginate lyase</fullName>
    </submittedName>
</protein>
<accession>A0A3E0HQG5</accession>
<dbReference type="InterPro" id="IPR008929">
    <property type="entry name" value="Chondroitin_lyas"/>
</dbReference>
<feature type="domain" description="Alginate lyase" evidence="3">
    <location>
        <begin position="77"/>
        <end position="362"/>
    </location>
</feature>
<keyword evidence="2 4" id="KW-0456">Lyase</keyword>
<gene>
    <name evidence="4" type="ORF">BCF44_105517</name>
</gene>
<dbReference type="GO" id="GO:0042597">
    <property type="term" value="C:periplasmic space"/>
    <property type="evidence" value="ECO:0007669"/>
    <property type="project" value="InterPro"/>
</dbReference>
<sequence>MIGRLGSALVTTVGLVLAPLCHDGDAAKAPHTVVMDGQALAKTKFQLATGTAPKATRTAYNLLLKTADADLKAGPWSVTDKPQTPPSGDKHDYMSQAPYWWASQPKTAANPQGCPYINKDGQRNPEADAITDHTERMVAWDAIRDLTLAWYYSGDVKYAQRAELDIRTWFLNPATAMNPDLNFAQIIPCSTKVSGTGIIDSSQSLTQVLDALAVLDSGAPGWTGKDTSAAKAWFTKFLTWMQTSPQAKLELAATNNHGSFIDQQNAAMALYTGQTALAKSIVESVKLNRIDKQIKPDGSQPLELSRTMSWHYSNFNLVALGRLAEIGKNVGVDLWHYTSPSGGSILKAVDFLIPAAEQGQSVWPYQQINVFDQSIAVDIFHAAADQAGDKAAGAAIAKTPVPALGDMWPVRPGVTSLDPPLK</sequence>
<evidence type="ECO:0000259" key="3">
    <source>
        <dbReference type="Pfam" id="PF05426"/>
    </source>
</evidence>
<name>A0A3E0HQG5_9PSEU</name>
<dbReference type="SUPFAM" id="SSF48230">
    <property type="entry name" value="Chondroitin AC/alginate lyase"/>
    <property type="match status" value="1"/>
</dbReference>
<dbReference type="EMBL" id="QUNO01000005">
    <property type="protein sequence ID" value="REH48658.1"/>
    <property type="molecule type" value="Genomic_DNA"/>
</dbReference>
<dbReference type="RefSeq" id="WP_246015191.1">
    <property type="nucleotide sequence ID" value="NZ_CP144375.1"/>
</dbReference>
<dbReference type="GO" id="GO:0016829">
    <property type="term" value="F:lyase activity"/>
    <property type="evidence" value="ECO:0007669"/>
    <property type="project" value="UniProtKB-KW"/>
</dbReference>
<keyword evidence="1" id="KW-0732">Signal</keyword>
<dbReference type="Pfam" id="PF05426">
    <property type="entry name" value="Alginate_lyase"/>
    <property type="match status" value="1"/>
</dbReference>
<evidence type="ECO:0000256" key="1">
    <source>
        <dbReference type="ARBA" id="ARBA00022729"/>
    </source>
</evidence>
<dbReference type="Gene3D" id="1.50.10.100">
    <property type="entry name" value="Chondroitin AC/alginate lyase"/>
    <property type="match status" value="1"/>
</dbReference>
<comment type="caution">
    <text evidence="4">The sequence shown here is derived from an EMBL/GenBank/DDBJ whole genome shotgun (WGS) entry which is preliminary data.</text>
</comment>
<dbReference type="Proteomes" id="UP000256269">
    <property type="component" value="Unassembled WGS sequence"/>
</dbReference>